<dbReference type="InterPro" id="IPR015943">
    <property type="entry name" value="WD40/YVTN_repeat-like_dom_sf"/>
</dbReference>
<dbReference type="PANTHER" id="PTHR34512">
    <property type="entry name" value="CELL SURFACE PROTEIN"/>
    <property type="match status" value="1"/>
</dbReference>
<evidence type="ECO:0000313" key="4">
    <source>
        <dbReference type="EMBL" id="OYO17454.1"/>
    </source>
</evidence>
<reference evidence="4 5" key="1">
    <citation type="submission" date="2017-07" db="EMBL/GenBank/DDBJ databases">
        <title>Draft whole genome sequences of clinical Proprionibacteriaceae strains.</title>
        <authorList>
            <person name="Bernier A.-M."/>
            <person name="Bernard K."/>
            <person name="Domingo M.-C."/>
        </authorList>
    </citation>
    <scope>NUCLEOTIDE SEQUENCE [LARGE SCALE GENOMIC DNA]</scope>
    <source>
        <strain evidence="4 5">NML 030167</strain>
    </source>
</reference>
<comment type="caution">
    <text evidence="4">The sequence shown here is derived from an EMBL/GenBank/DDBJ whole genome shotgun (WGS) entry which is preliminary data.</text>
</comment>
<evidence type="ECO:0000259" key="3">
    <source>
        <dbReference type="Pfam" id="PF13360"/>
    </source>
</evidence>
<organism evidence="4 5">
    <name type="scientific">Enemella evansiae</name>
    <dbReference type="NCBI Taxonomy" id="2016499"/>
    <lineage>
        <taxon>Bacteria</taxon>
        <taxon>Bacillati</taxon>
        <taxon>Actinomycetota</taxon>
        <taxon>Actinomycetes</taxon>
        <taxon>Propionibacteriales</taxon>
        <taxon>Propionibacteriaceae</taxon>
        <taxon>Enemella</taxon>
    </lineage>
</organism>
<gene>
    <name evidence="4" type="ORF">CGZ94_00655</name>
</gene>
<dbReference type="InterPro" id="IPR002372">
    <property type="entry name" value="PQQ_rpt_dom"/>
</dbReference>
<name>A0A255GW16_9ACTN</name>
<dbReference type="PROSITE" id="PS51257">
    <property type="entry name" value="PROKAR_LIPOPROTEIN"/>
    <property type="match status" value="1"/>
</dbReference>
<feature type="region of interest" description="Disordered" evidence="1">
    <location>
        <begin position="167"/>
        <end position="187"/>
    </location>
</feature>
<accession>A0A255GW16</accession>
<dbReference type="SUPFAM" id="SSF50998">
    <property type="entry name" value="Quinoprotein alcohol dehydrogenase-like"/>
    <property type="match status" value="1"/>
</dbReference>
<feature type="domain" description="Pyrrolo-quinoline quinone repeat" evidence="3">
    <location>
        <begin position="331"/>
        <end position="477"/>
    </location>
</feature>
<proteinExistence type="predicted"/>
<dbReference type="SMART" id="SM00564">
    <property type="entry name" value="PQQ"/>
    <property type="match status" value="3"/>
</dbReference>
<dbReference type="Pfam" id="PF13360">
    <property type="entry name" value="PQQ_2"/>
    <property type="match status" value="1"/>
</dbReference>
<feature type="compositionally biased region" description="Polar residues" evidence="1">
    <location>
        <begin position="167"/>
        <end position="185"/>
    </location>
</feature>
<evidence type="ECO:0000256" key="1">
    <source>
        <dbReference type="SAM" id="MobiDB-lite"/>
    </source>
</evidence>
<keyword evidence="2" id="KW-1133">Transmembrane helix</keyword>
<dbReference type="PANTHER" id="PTHR34512:SF30">
    <property type="entry name" value="OUTER MEMBRANE PROTEIN ASSEMBLY FACTOR BAMB"/>
    <property type="match status" value="1"/>
</dbReference>
<dbReference type="InterPro" id="IPR011047">
    <property type="entry name" value="Quinoprotein_ADH-like_sf"/>
</dbReference>
<keyword evidence="5" id="KW-1185">Reference proteome</keyword>
<keyword evidence="2" id="KW-0812">Transmembrane</keyword>
<sequence>MRTAATRTPRGSGWLAGVVAILLLACLVVVTAVAFAPISALPANEGARYAATPGSTERVGLGRAEFPASVENRLLDGTAVALAVPPVVLAGTGPVGPVTTMRWLEEVVSPDVPGGPGAEEVTAQATLRSATDAGLSLHARYGRENLALEPALLELPARVAVGERWSSDGTVTSPQGQGRYANQSVARPGPEGCLVVESTTTLRLATETTRTDVATWCRDRGIVDGTPTLAGLSRQPFTDRWPEPGPVLPADWTGVREELTRRPPVVVRGPAGGTDPWPRIVDSARPAVLSRSGTLFSVGQLSDDIAGHRPAGETLLTRWWGLPAGGVLNLNTTGDIVLATSGDRRLVAYTEAGLRLWSTRLSDIAPDGAVGLGSDRVVLSTLSGTLEAYELRTGRRLWRTEVPDGADGRPWVIGDTVYVSRKADAGLAAVDGRTGALRWSNNDLAYELAGVAEDRGVLLAVSRYGTLLRIDARSGASRSSGVAGLGSRPDRLVPGIDDPAVSALRTRDGVLLLDTATGGVLTELPGARDVVAAGEGWWIREDGSVRLLDPRGRELRRLAVSGPVPADARILLGPDRIWLVGSTDSALDVVWVGR</sequence>
<dbReference type="RefSeq" id="WP_094404308.1">
    <property type="nucleotide sequence ID" value="NZ_NMVO01000001.1"/>
</dbReference>
<protein>
    <recommendedName>
        <fullName evidence="3">Pyrrolo-quinoline quinone repeat domain-containing protein</fullName>
    </recommendedName>
</protein>
<dbReference type="InterPro" id="IPR018391">
    <property type="entry name" value="PQQ_b-propeller_rpt"/>
</dbReference>
<dbReference type="EMBL" id="NMVO01000001">
    <property type="protein sequence ID" value="OYO17454.1"/>
    <property type="molecule type" value="Genomic_DNA"/>
</dbReference>
<dbReference type="Gene3D" id="2.130.10.10">
    <property type="entry name" value="YVTN repeat-like/Quinoprotein amine dehydrogenase"/>
    <property type="match status" value="1"/>
</dbReference>
<evidence type="ECO:0000313" key="5">
    <source>
        <dbReference type="Proteomes" id="UP000215896"/>
    </source>
</evidence>
<dbReference type="Proteomes" id="UP000215896">
    <property type="component" value="Unassembled WGS sequence"/>
</dbReference>
<feature type="transmembrane region" description="Helical" evidence="2">
    <location>
        <begin position="12"/>
        <end position="35"/>
    </location>
</feature>
<dbReference type="AlphaFoldDB" id="A0A255GW16"/>
<dbReference type="OrthoDB" id="3719819at2"/>
<keyword evidence="2" id="KW-0472">Membrane</keyword>
<evidence type="ECO:0000256" key="2">
    <source>
        <dbReference type="SAM" id="Phobius"/>
    </source>
</evidence>